<evidence type="ECO:0000313" key="4">
    <source>
        <dbReference type="WBParaSite" id="PDA_v2.g21685.t1"/>
    </source>
</evidence>
<dbReference type="SUPFAM" id="SSF51445">
    <property type="entry name" value="(Trans)glycosidases"/>
    <property type="match status" value="1"/>
</dbReference>
<evidence type="ECO:0000259" key="2">
    <source>
        <dbReference type="SMART" id="SM00270"/>
    </source>
</evidence>
<keyword evidence="3" id="KW-1185">Reference proteome</keyword>
<organism evidence="3 4">
    <name type="scientific">Panagrolaimus davidi</name>
    <dbReference type="NCBI Taxonomy" id="227884"/>
    <lineage>
        <taxon>Eukaryota</taxon>
        <taxon>Metazoa</taxon>
        <taxon>Ecdysozoa</taxon>
        <taxon>Nematoda</taxon>
        <taxon>Chromadorea</taxon>
        <taxon>Rhabditida</taxon>
        <taxon>Tylenchina</taxon>
        <taxon>Panagrolaimomorpha</taxon>
        <taxon>Panagrolaimoidea</taxon>
        <taxon>Panagrolaimidae</taxon>
        <taxon>Panagrolaimus</taxon>
    </lineage>
</organism>
<evidence type="ECO:0000256" key="1">
    <source>
        <dbReference type="ARBA" id="ARBA00022669"/>
    </source>
</evidence>
<dbReference type="PANTHER" id="PTHR46073">
    <property type="entry name" value="CHITINASE"/>
    <property type="match status" value="1"/>
</dbReference>
<reference evidence="4" key="1">
    <citation type="submission" date="2022-11" db="UniProtKB">
        <authorList>
            <consortium name="WormBaseParasite"/>
        </authorList>
    </citation>
    <scope>IDENTIFICATION</scope>
</reference>
<dbReference type="InterPro" id="IPR036861">
    <property type="entry name" value="Endochitinase-like_sf"/>
</dbReference>
<dbReference type="WBParaSite" id="PDA_v2.g21685.t1">
    <property type="protein sequence ID" value="PDA_v2.g21685.t1"/>
    <property type="gene ID" value="PDA_v2.g21685"/>
</dbReference>
<evidence type="ECO:0000313" key="3">
    <source>
        <dbReference type="Proteomes" id="UP000887578"/>
    </source>
</evidence>
<dbReference type="Proteomes" id="UP000887578">
    <property type="component" value="Unplaced"/>
</dbReference>
<sequence>MKIIYRNIGGIMIWAIDQDTDDDILLNLISSANLCKFGLSGDDVKHKCLPIDEIRWWTFENGGETKQGMCGKSAPLINGFYPVCDPDDPGFVYLMDAPDGKRGRCGPTVPLLNGKHAICNPDDNSAHCCSNGYYCGTGDAFCECNGCIDFKKNPNYQW</sequence>
<dbReference type="InterPro" id="IPR017853">
    <property type="entry name" value="GH"/>
</dbReference>
<proteinExistence type="predicted"/>
<dbReference type="AlphaFoldDB" id="A0A914PSM6"/>
<accession>A0A914PSM6</accession>
<keyword evidence="1" id="KW-0147">Chitin-binding</keyword>
<dbReference type="InterPro" id="IPR001002">
    <property type="entry name" value="Chitin-bd_1"/>
</dbReference>
<dbReference type="GO" id="GO:0008061">
    <property type="term" value="F:chitin binding"/>
    <property type="evidence" value="ECO:0007669"/>
    <property type="project" value="UniProtKB-KW"/>
</dbReference>
<name>A0A914PSM6_9BILA</name>
<dbReference type="PANTHER" id="PTHR46073:SF4">
    <property type="entry name" value="GH18 DOMAIN-CONTAINING PROTEIN"/>
    <property type="match status" value="1"/>
</dbReference>
<protein>
    <submittedName>
        <fullName evidence="4">Chitin-binding type-1 domain-containing protein</fullName>
    </submittedName>
</protein>
<dbReference type="SMART" id="SM00270">
    <property type="entry name" value="ChtBD1"/>
    <property type="match status" value="1"/>
</dbReference>
<feature type="domain" description="Chitin-binding type-1" evidence="2">
    <location>
        <begin position="104"/>
        <end position="147"/>
    </location>
</feature>
<dbReference type="Gene3D" id="3.30.60.10">
    <property type="entry name" value="Endochitinase-like"/>
    <property type="match status" value="1"/>
</dbReference>